<gene>
    <name evidence="2" type="ORF">TVAG_021900</name>
</gene>
<dbReference type="KEGG" id="tva:5465777"/>
<dbReference type="PANTHER" id="PTHR18947:SF28">
    <property type="entry name" value="GIRDIN, ISOFORM A"/>
    <property type="match status" value="1"/>
</dbReference>
<sequence length="801" mass="91390">MKSHLETIVQSLSTEGHTNDENGNILLQYIKTTDVDLAYSNQLTNDPLLSDFIQQIFCILTTIQFDCNLDSSFIDLADSISIFLTNLLSISPYLRDQIVININFDELIHIVFSKIADEGDIRKIEPTKAVIYLKLVALLSSSINTNLTCVNSIATLFKVIIPLLGSPQLGAWACAIIALLARASKSVESYLKSQPSILQVKKELTRLLSSQDIMVVNSALAAHTAIFPVGNESATSIHAAINFITQNGKFVLMKQLARDTILSLKDKAPLAPRELLVLLTSILNSNGADAYFVIDCIRQLNIYHTQFANGIKTTDYLVSLVDYISKCEYDFVSISACHLLQILVEIDPTLFQEIPCNKIFAKIFNRFATLPEKTSVEKLESIFIILILLVQNNSLSEDDVDLLQTEENYLFTCFVRHIELNNAYLSLLIFRFIDECVTYFPNWKSRSNRIAIETQLLPLINNILQTSRNKYAIEFAYYAISDLFSQSSHFYESMIKITTTSNISAYEDKYKSISKLNSEITQNTFKISALSEENTRLKNELEKVKAENSKLKLDSINSSDELAFTKKNNDIAQEKLSDLTKKFQSLQDENKRLQKENEDLSEVVNNNGLATKRILHDNKDLYQQIQLYQTTERSKQKRIEELTEELKARSEEFTKVTINIQKKDAELSIAQNRASSAESKYLILEQKLKEQKDTNKKLCRAAEKIREDMMNAEKRANSLSDDISKIEAQNKKLLDSQKNLMDKNEKYKKQIVEYRELAKKAEQEKNKWETIAKFAQKVKECKREAAEEVFAPMNQCNCKKE</sequence>
<evidence type="ECO:0000313" key="2">
    <source>
        <dbReference type="EMBL" id="EAY20243.1"/>
    </source>
</evidence>
<dbReference type="InParanoid" id="A2DHH0"/>
<organism evidence="2 3">
    <name type="scientific">Trichomonas vaginalis (strain ATCC PRA-98 / G3)</name>
    <dbReference type="NCBI Taxonomy" id="412133"/>
    <lineage>
        <taxon>Eukaryota</taxon>
        <taxon>Metamonada</taxon>
        <taxon>Parabasalia</taxon>
        <taxon>Trichomonadida</taxon>
        <taxon>Trichomonadidae</taxon>
        <taxon>Trichomonas</taxon>
    </lineage>
</organism>
<dbReference type="InterPro" id="IPR016024">
    <property type="entry name" value="ARM-type_fold"/>
</dbReference>
<dbReference type="GO" id="GO:0005856">
    <property type="term" value="C:cytoskeleton"/>
    <property type="evidence" value="ECO:0000318"/>
    <property type="project" value="GO_Central"/>
</dbReference>
<keyword evidence="1" id="KW-0175">Coiled coil</keyword>
<dbReference type="OrthoDB" id="10623080at2759"/>
<dbReference type="PANTHER" id="PTHR18947">
    <property type="entry name" value="HOOK PROTEINS"/>
    <property type="match status" value="1"/>
</dbReference>
<accession>A2DHH0</accession>
<dbReference type="RefSeq" id="XP_001581229.1">
    <property type="nucleotide sequence ID" value="XM_001581179.1"/>
</dbReference>
<dbReference type="VEuPathDB" id="TrichDB:TVAG_021900"/>
<dbReference type="SUPFAM" id="SSF48371">
    <property type="entry name" value="ARM repeat"/>
    <property type="match status" value="1"/>
</dbReference>
<evidence type="ECO:0000313" key="3">
    <source>
        <dbReference type="Proteomes" id="UP000001542"/>
    </source>
</evidence>
<keyword evidence="3" id="KW-1185">Reference proteome</keyword>
<name>A2DHH0_TRIV3</name>
<dbReference type="AlphaFoldDB" id="A2DHH0"/>
<feature type="coiled-coil region" evidence="1">
    <location>
        <begin position="527"/>
        <end position="778"/>
    </location>
</feature>
<proteinExistence type="predicted"/>
<dbReference type="VEuPathDB" id="TrichDB:TVAGG3_0678690"/>
<dbReference type="Proteomes" id="UP000001542">
    <property type="component" value="Unassembled WGS sequence"/>
</dbReference>
<reference evidence="2" key="2">
    <citation type="journal article" date="2007" name="Science">
        <title>Draft genome sequence of the sexually transmitted pathogen Trichomonas vaginalis.</title>
        <authorList>
            <person name="Carlton J.M."/>
            <person name="Hirt R.P."/>
            <person name="Silva J.C."/>
            <person name="Delcher A.L."/>
            <person name="Schatz M."/>
            <person name="Zhao Q."/>
            <person name="Wortman J.R."/>
            <person name="Bidwell S.L."/>
            <person name="Alsmark U.C.M."/>
            <person name="Besteiro S."/>
            <person name="Sicheritz-Ponten T."/>
            <person name="Noel C.J."/>
            <person name="Dacks J.B."/>
            <person name="Foster P.G."/>
            <person name="Simillion C."/>
            <person name="Van de Peer Y."/>
            <person name="Miranda-Saavedra D."/>
            <person name="Barton G.J."/>
            <person name="Westrop G.D."/>
            <person name="Mueller S."/>
            <person name="Dessi D."/>
            <person name="Fiori P.L."/>
            <person name="Ren Q."/>
            <person name="Paulsen I."/>
            <person name="Zhang H."/>
            <person name="Bastida-Corcuera F.D."/>
            <person name="Simoes-Barbosa A."/>
            <person name="Brown M.T."/>
            <person name="Hayes R.D."/>
            <person name="Mukherjee M."/>
            <person name="Okumura C.Y."/>
            <person name="Schneider R."/>
            <person name="Smith A.J."/>
            <person name="Vanacova S."/>
            <person name="Villalvazo M."/>
            <person name="Haas B.J."/>
            <person name="Pertea M."/>
            <person name="Feldblyum T.V."/>
            <person name="Utterback T.R."/>
            <person name="Shu C.L."/>
            <person name="Osoegawa K."/>
            <person name="de Jong P.J."/>
            <person name="Hrdy I."/>
            <person name="Horvathova L."/>
            <person name="Zubacova Z."/>
            <person name="Dolezal P."/>
            <person name="Malik S.B."/>
            <person name="Logsdon J.M. Jr."/>
            <person name="Henze K."/>
            <person name="Gupta A."/>
            <person name="Wang C.C."/>
            <person name="Dunne R.L."/>
            <person name="Upcroft J.A."/>
            <person name="Upcroft P."/>
            <person name="White O."/>
            <person name="Salzberg S.L."/>
            <person name="Tang P."/>
            <person name="Chiu C.-H."/>
            <person name="Lee Y.-S."/>
            <person name="Embley T.M."/>
            <person name="Coombs G.H."/>
            <person name="Mottram J.C."/>
            <person name="Tachezy J."/>
            <person name="Fraser-Liggett C.M."/>
            <person name="Johnson P.J."/>
        </authorList>
    </citation>
    <scope>NUCLEOTIDE SEQUENCE [LARGE SCALE GENOMIC DNA]</scope>
    <source>
        <strain evidence="2">G3</strain>
    </source>
</reference>
<dbReference type="EMBL" id="DS113200">
    <property type="protein sequence ID" value="EAY20243.1"/>
    <property type="molecule type" value="Genomic_DNA"/>
</dbReference>
<dbReference type="GO" id="GO:0005200">
    <property type="term" value="F:structural constituent of cytoskeleton"/>
    <property type="evidence" value="ECO:0000318"/>
    <property type="project" value="GO_Central"/>
</dbReference>
<protein>
    <submittedName>
        <fullName evidence="2">Uncharacterized protein</fullName>
    </submittedName>
</protein>
<evidence type="ECO:0000256" key="1">
    <source>
        <dbReference type="SAM" id="Coils"/>
    </source>
</evidence>
<reference evidence="2" key="1">
    <citation type="submission" date="2006-10" db="EMBL/GenBank/DDBJ databases">
        <authorList>
            <person name="Amadeo P."/>
            <person name="Zhao Q."/>
            <person name="Wortman J."/>
            <person name="Fraser-Liggett C."/>
            <person name="Carlton J."/>
        </authorList>
    </citation>
    <scope>NUCLEOTIDE SEQUENCE</scope>
    <source>
        <strain evidence="2">G3</strain>
    </source>
</reference>